<organism evidence="1 2">
    <name type="scientific">Mauremys mutica</name>
    <name type="common">yellowpond turtle</name>
    <dbReference type="NCBI Taxonomy" id="74926"/>
    <lineage>
        <taxon>Eukaryota</taxon>
        <taxon>Metazoa</taxon>
        <taxon>Chordata</taxon>
        <taxon>Craniata</taxon>
        <taxon>Vertebrata</taxon>
        <taxon>Euteleostomi</taxon>
        <taxon>Archelosauria</taxon>
        <taxon>Testudinata</taxon>
        <taxon>Testudines</taxon>
        <taxon>Cryptodira</taxon>
        <taxon>Durocryptodira</taxon>
        <taxon>Testudinoidea</taxon>
        <taxon>Geoemydidae</taxon>
        <taxon>Geoemydinae</taxon>
        <taxon>Mauremys</taxon>
    </lineage>
</organism>
<reference evidence="1" key="1">
    <citation type="submission" date="2021-09" db="EMBL/GenBank/DDBJ databases">
        <title>The genome of Mauremys mutica provides insights into the evolution of semi-aquatic lifestyle.</title>
        <authorList>
            <person name="Gong S."/>
            <person name="Gao Y."/>
        </authorList>
    </citation>
    <scope>NUCLEOTIDE SEQUENCE</scope>
    <source>
        <strain evidence="1">MM-2020</strain>
        <tissue evidence="1">Muscle</tissue>
    </source>
</reference>
<name>A0A9D4B6K3_9SAUR</name>
<dbReference type="Proteomes" id="UP000827986">
    <property type="component" value="Unassembled WGS sequence"/>
</dbReference>
<comment type="caution">
    <text evidence="1">The sequence shown here is derived from an EMBL/GenBank/DDBJ whole genome shotgun (WGS) entry which is preliminary data.</text>
</comment>
<gene>
    <name evidence="1" type="ORF">KIL84_009868</name>
</gene>
<protein>
    <submittedName>
        <fullName evidence="1">Uncharacterized protein</fullName>
    </submittedName>
</protein>
<accession>A0A9D4B6K3</accession>
<evidence type="ECO:0000313" key="2">
    <source>
        <dbReference type="Proteomes" id="UP000827986"/>
    </source>
</evidence>
<dbReference type="AlphaFoldDB" id="A0A9D4B6K3"/>
<proteinExistence type="predicted"/>
<keyword evidence="2" id="KW-1185">Reference proteome</keyword>
<evidence type="ECO:0000313" key="1">
    <source>
        <dbReference type="EMBL" id="KAH1182114.1"/>
    </source>
</evidence>
<dbReference type="EMBL" id="JAHDVG010000467">
    <property type="protein sequence ID" value="KAH1182114.1"/>
    <property type="molecule type" value="Genomic_DNA"/>
</dbReference>
<sequence length="118" mass="12455">MSPFPDFPAVSTCSSLSCAFPLGHPLQLLRLSLVMHCVVCQQPARTFQGNSAAPEQGGCLALCECQGRSGVQEGTDSMQQSVRMEGSTLLFPFPDIPSGISAATESGCRYSNGPETLQ</sequence>